<organism evidence="1 2">
    <name type="scientific">Meloidogyne enterolobii</name>
    <name type="common">Root-knot nematode worm</name>
    <name type="synonym">Meloidogyne mayaguensis</name>
    <dbReference type="NCBI Taxonomy" id="390850"/>
    <lineage>
        <taxon>Eukaryota</taxon>
        <taxon>Metazoa</taxon>
        <taxon>Ecdysozoa</taxon>
        <taxon>Nematoda</taxon>
        <taxon>Chromadorea</taxon>
        <taxon>Rhabditida</taxon>
        <taxon>Tylenchina</taxon>
        <taxon>Tylenchomorpha</taxon>
        <taxon>Tylenchoidea</taxon>
        <taxon>Meloidogynidae</taxon>
        <taxon>Meloidogyninae</taxon>
        <taxon>Meloidogyne</taxon>
    </lineage>
</organism>
<dbReference type="EMBL" id="CAVMJV010000015">
    <property type="protein sequence ID" value="CAK5052953.1"/>
    <property type="molecule type" value="Genomic_DNA"/>
</dbReference>
<protein>
    <submittedName>
        <fullName evidence="1">Uncharacterized protein</fullName>
    </submittedName>
</protein>
<reference evidence="1" key="1">
    <citation type="submission" date="2023-11" db="EMBL/GenBank/DDBJ databases">
        <authorList>
            <person name="Poullet M."/>
        </authorList>
    </citation>
    <scope>NUCLEOTIDE SEQUENCE</scope>
    <source>
        <strain evidence="1">E1834</strain>
    </source>
</reference>
<comment type="caution">
    <text evidence="1">The sequence shown here is derived from an EMBL/GenBank/DDBJ whole genome shotgun (WGS) entry which is preliminary data.</text>
</comment>
<sequence length="44" mass="4877">MKKRLSFADENKRGVSKNMNPMAEAVENRGTSVSKALAFQESDC</sequence>
<accession>A0ACB0YMG9</accession>
<proteinExistence type="predicted"/>
<gene>
    <name evidence="1" type="ORF">MENTE1834_LOCUS13995</name>
</gene>
<keyword evidence="2" id="KW-1185">Reference proteome</keyword>
<evidence type="ECO:0000313" key="2">
    <source>
        <dbReference type="Proteomes" id="UP001497535"/>
    </source>
</evidence>
<name>A0ACB0YMG9_MELEN</name>
<evidence type="ECO:0000313" key="1">
    <source>
        <dbReference type="EMBL" id="CAK5052953.1"/>
    </source>
</evidence>
<dbReference type="Proteomes" id="UP001497535">
    <property type="component" value="Unassembled WGS sequence"/>
</dbReference>